<comment type="similarity">
    <text evidence="2 7">Belongs to the cytochrome P450 family.</text>
</comment>
<keyword evidence="4 6" id="KW-0479">Metal-binding</keyword>
<dbReference type="SUPFAM" id="SSF48264">
    <property type="entry name" value="Cytochrome P450"/>
    <property type="match status" value="1"/>
</dbReference>
<evidence type="ECO:0000256" key="7">
    <source>
        <dbReference type="RuleBase" id="RU000461"/>
    </source>
</evidence>
<evidence type="ECO:0000256" key="6">
    <source>
        <dbReference type="PIRSR" id="PIRSR602401-1"/>
    </source>
</evidence>
<evidence type="ECO:0000313" key="8">
    <source>
        <dbReference type="EMBL" id="CAF9931525.1"/>
    </source>
</evidence>
<proteinExistence type="inferred from homology"/>
<dbReference type="InterPro" id="IPR050121">
    <property type="entry name" value="Cytochrome_P450_monoxygenase"/>
</dbReference>
<dbReference type="GO" id="GO:0004497">
    <property type="term" value="F:monooxygenase activity"/>
    <property type="evidence" value="ECO:0007669"/>
    <property type="project" value="UniProtKB-KW"/>
</dbReference>
<dbReference type="AlphaFoldDB" id="A0A8H3ISD9"/>
<sequence length="215" mass="24390">MTHEEIISNSGLLLVAGSETVATLLSGATYYLLRNPSILKRLQDEVRSAFNTENDINLESVGNSAHLPYMEAVLTESLRLYPPVPASLLRMTGPEGDVIDGNFIPPHTSVGVHRWATYRSAANFTDPDSFVPERWLADPPERYRTDDRAAFQPFSLGPRNCLGRNLAWFEMRSILARILWNFDMMLCDESRGWASQKSYLLWDKPSLWVNLSRRA</sequence>
<dbReference type="EMBL" id="CAJPDS010000059">
    <property type="protein sequence ID" value="CAF9931525.1"/>
    <property type="molecule type" value="Genomic_DNA"/>
</dbReference>
<evidence type="ECO:0000256" key="1">
    <source>
        <dbReference type="ARBA" id="ARBA00001971"/>
    </source>
</evidence>
<dbReference type="Proteomes" id="UP000664521">
    <property type="component" value="Unassembled WGS sequence"/>
</dbReference>
<evidence type="ECO:0008006" key="10">
    <source>
        <dbReference type="Google" id="ProtNLM"/>
    </source>
</evidence>
<evidence type="ECO:0000256" key="5">
    <source>
        <dbReference type="ARBA" id="ARBA00023004"/>
    </source>
</evidence>
<dbReference type="PRINTS" id="PR00463">
    <property type="entry name" value="EP450I"/>
</dbReference>
<dbReference type="GO" id="GO:0005506">
    <property type="term" value="F:iron ion binding"/>
    <property type="evidence" value="ECO:0007669"/>
    <property type="project" value="InterPro"/>
</dbReference>
<feature type="binding site" description="axial binding residue" evidence="6">
    <location>
        <position position="161"/>
    </location>
    <ligand>
        <name>heme</name>
        <dbReference type="ChEBI" id="CHEBI:30413"/>
    </ligand>
    <ligandPart>
        <name>Fe</name>
        <dbReference type="ChEBI" id="CHEBI:18248"/>
    </ligandPart>
</feature>
<dbReference type="InterPro" id="IPR017972">
    <property type="entry name" value="Cyt_P450_CS"/>
</dbReference>
<comment type="cofactor">
    <cofactor evidence="1 6">
        <name>heme</name>
        <dbReference type="ChEBI" id="CHEBI:30413"/>
    </cofactor>
</comment>
<dbReference type="PROSITE" id="PS00086">
    <property type="entry name" value="CYTOCHROME_P450"/>
    <property type="match status" value="1"/>
</dbReference>
<dbReference type="GO" id="GO:0016705">
    <property type="term" value="F:oxidoreductase activity, acting on paired donors, with incorporation or reduction of molecular oxygen"/>
    <property type="evidence" value="ECO:0007669"/>
    <property type="project" value="InterPro"/>
</dbReference>
<comment type="caution">
    <text evidence="8">The sequence shown here is derived from an EMBL/GenBank/DDBJ whole genome shotgun (WGS) entry which is preliminary data.</text>
</comment>
<dbReference type="InterPro" id="IPR001128">
    <property type="entry name" value="Cyt_P450"/>
</dbReference>
<dbReference type="PANTHER" id="PTHR24305:SF210">
    <property type="entry name" value="CYTOCHROME P450 MONOOXYGENASE ASQL-RELATED"/>
    <property type="match status" value="1"/>
</dbReference>
<keyword evidence="7" id="KW-0503">Monooxygenase</keyword>
<reference evidence="8" key="1">
    <citation type="submission" date="2021-03" db="EMBL/GenBank/DDBJ databases">
        <authorList>
            <person name="Tagirdzhanova G."/>
        </authorList>
    </citation>
    <scope>NUCLEOTIDE SEQUENCE</scope>
</reference>
<dbReference type="InterPro" id="IPR036396">
    <property type="entry name" value="Cyt_P450_sf"/>
</dbReference>
<dbReference type="OrthoDB" id="1470350at2759"/>
<dbReference type="PRINTS" id="PR00385">
    <property type="entry name" value="P450"/>
</dbReference>
<name>A0A8H3ISD9_9LECA</name>
<dbReference type="PANTHER" id="PTHR24305">
    <property type="entry name" value="CYTOCHROME P450"/>
    <property type="match status" value="1"/>
</dbReference>
<keyword evidence="7" id="KW-0560">Oxidoreductase</keyword>
<keyword evidence="9" id="KW-1185">Reference proteome</keyword>
<evidence type="ECO:0000313" key="9">
    <source>
        <dbReference type="Proteomes" id="UP000664521"/>
    </source>
</evidence>
<accession>A0A8H3ISD9</accession>
<evidence type="ECO:0000256" key="2">
    <source>
        <dbReference type="ARBA" id="ARBA00010617"/>
    </source>
</evidence>
<dbReference type="Gene3D" id="1.10.630.10">
    <property type="entry name" value="Cytochrome P450"/>
    <property type="match status" value="1"/>
</dbReference>
<keyword evidence="5 6" id="KW-0408">Iron</keyword>
<evidence type="ECO:0000256" key="3">
    <source>
        <dbReference type="ARBA" id="ARBA00022617"/>
    </source>
</evidence>
<keyword evidence="3 6" id="KW-0349">Heme</keyword>
<protein>
    <recommendedName>
        <fullName evidence="10">Cytochrome P450</fullName>
    </recommendedName>
</protein>
<dbReference type="GO" id="GO:0020037">
    <property type="term" value="F:heme binding"/>
    <property type="evidence" value="ECO:0007669"/>
    <property type="project" value="InterPro"/>
</dbReference>
<dbReference type="Pfam" id="PF00067">
    <property type="entry name" value="p450"/>
    <property type="match status" value="1"/>
</dbReference>
<organism evidence="8 9">
    <name type="scientific">Heterodermia speciosa</name>
    <dbReference type="NCBI Taxonomy" id="116794"/>
    <lineage>
        <taxon>Eukaryota</taxon>
        <taxon>Fungi</taxon>
        <taxon>Dikarya</taxon>
        <taxon>Ascomycota</taxon>
        <taxon>Pezizomycotina</taxon>
        <taxon>Lecanoromycetes</taxon>
        <taxon>OSLEUM clade</taxon>
        <taxon>Lecanoromycetidae</taxon>
        <taxon>Caliciales</taxon>
        <taxon>Physciaceae</taxon>
        <taxon>Heterodermia</taxon>
    </lineage>
</organism>
<evidence type="ECO:0000256" key="4">
    <source>
        <dbReference type="ARBA" id="ARBA00022723"/>
    </source>
</evidence>
<gene>
    <name evidence="8" type="ORF">HETSPECPRED_007896</name>
</gene>
<dbReference type="InterPro" id="IPR002401">
    <property type="entry name" value="Cyt_P450_E_grp-I"/>
</dbReference>